<gene>
    <name evidence="1" type="ORF">A0H81_00786</name>
</gene>
<proteinExistence type="predicted"/>
<dbReference type="AlphaFoldDB" id="A0A1C7MP18"/>
<name>A0A1C7MP18_GRIFR</name>
<evidence type="ECO:0000313" key="2">
    <source>
        <dbReference type="Proteomes" id="UP000092993"/>
    </source>
</evidence>
<dbReference type="EMBL" id="LUGG01000001">
    <property type="protein sequence ID" value="OBZ78630.1"/>
    <property type="molecule type" value="Genomic_DNA"/>
</dbReference>
<accession>A0A1C7MP18</accession>
<protein>
    <submittedName>
        <fullName evidence="1">Uncharacterized protein</fullName>
    </submittedName>
</protein>
<comment type="caution">
    <text evidence="1">The sequence shown here is derived from an EMBL/GenBank/DDBJ whole genome shotgun (WGS) entry which is preliminary data.</text>
</comment>
<sequence length="149" mass="16833">MFLHVFLRERAKSLSKFASGARDQPGLWDPSRGLGISCVSAATLYRVRSFSPVVGRPHIVHFAARMKAFGSCETRFRLLLCWRACIGKFYLVSVLYERLPSPTLDSDHRMVIIYVAYPIYATMRDSSTQTMLATTFSLIKDNNVQAAPH</sequence>
<organism evidence="1 2">
    <name type="scientific">Grifola frondosa</name>
    <name type="common">Maitake</name>
    <name type="synonym">Polyporus frondosus</name>
    <dbReference type="NCBI Taxonomy" id="5627"/>
    <lineage>
        <taxon>Eukaryota</taxon>
        <taxon>Fungi</taxon>
        <taxon>Dikarya</taxon>
        <taxon>Basidiomycota</taxon>
        <taxon>Agaricomycotina</taxon>
        <taxon>Agaricomycetes</taxon>
        <taxon>Polyporales</taxon>
        <taxon>Grifolaceae</taxon>
        <taxon>Grifola</taxon>
    </lineage>
</organism>
<reference evidence="1 2" key="1">
    <citation type="submission" date="2016-03" db="EMBL/GenBank/DDBJ databases">
        <title>Whole genome sequencing of Grifola frondosa 9006-11.</title>
        <authorList>
            <person name="Min B."/>
            <person name="Park H."/>
            <person name="Kim J.-G."/>
            <person name="Cho H."/>
            <person name="Oh Y.-L."/>
            <person name="Kong W.-S."/>
            <person name="Choi I.-G."/>
        </authorList>
    </citation>
    <scope>NUCLEOTIDE SEQUENCE [LARGE SCALE GENOMIC DNA]</scope>
    <source>
        <strain evidence="1 2">9006-11</strain>
    </source>
</reference>
<keyword evidence="2" id="KW-1185">Reference proteome</keyword>
<evidence type="ECO:0000313" key="1">
    <source>
        <dbReference type="EMBL" id="OBZ78630.1"/>
    </source>
</evidence>
<dbReference type="Proteomes" id="UP000092993">
    <property type="component" value="Unassembled WGS sequence"/>
</dbReference>